<keyword evidence="2" id="KW-1185">Reference proteome</keyword>
<dbReference type="Proteomes" id="UP001549691">
    <property type="component" value="Unassembled WGS sequence"/>
</dbReference>
<protein>
    <submittedName>
        <fullName evidence="1">DUF6228 family protein</fullName>
    </submittedName>
</protein>
<dbReference type="Pfam" id="PF19739">
    <property type="entry name" value="DUF6228"/>
    <property type="match status" value="1"/>
</dbReference>
<sequence>MTALELKSPRDGSILTFRVVTQYAQEVEFEVSVRTPWFTGRAPASTFMNGSPSTMFKAMAQEWQGWKEPKSWQDLERRVSLSSLTDSTGHVSITVELIGQDYESRLCVVLEYEAGQLEEMALATAELLG</sequence>
<reference evidence="1 2" key="1">
    <citation type="submission" date="2024-07" db="EMBL/GenBank/DDBJ databases">
        <title>Uliginosibacterium flavum JJ3220;KACC:17644.</title>
        <authorList>
            <person name="Kim M.K."/>
        </authorList>
    </citation>
    <scope>NUCLEOTIDE SEQUENCE [LARGE SCALE GENOMIC DNA]</scope>
    <source>
        <strain evidence="1 2">KACC:17644</strain>
    </source>
</reference>
<dbReference type="InterPro" id="IPR046196">
    <property type="entry name" value="DUF6228"/>
</dbReference>
<comment type="caution">
    <text evidence="1">The sequence shown here is derived from an EMBL/GenBank/DDBJ whole genome shotgun (WGS) entry which is preliminary data.</text>
</comment>
<accession>A0ABV2TQQ2</accession>
<name>A0ABV2TQQ2_9RHOO</name>
<dbReference type="EMBL" id="JBEWZI010000033">
    <property type="protein sequence ID" value="MET7016270.1"/>
    <property type="molecule type" value="Genomic_DNA"/>
</dbReference>
<gene>
    <name evidence="1" type="ORF">ABXR19_18945</name>
</gene>
<organism evidence="1 2">
    <name type="scientific">Uliginosibacterium flavum</name>
    <dbReference type="NCBI Taxonomy" id="1396831"/>
    <lineage>
        <taxon>Bacteria</taxon>
        <taxon>Pseudomonadati</taxon>
        <taxon>Pseudomonadota</taxon>
        <taxon>Betaproteobacteria</taxon>
        <taxon>Rhodocyclales</taxon>
        <taxon>Zoogloeaceae</taxon>
        <taxon>Uliginosibacterium</taxon>
    </lineage>
</organism>
<proteinExistence type="predicted"/>
<evidence type="ECO:0000313" key="2">
    <source>
        <dbReference type="Proteomes" id="UP001549691"/>
    </source>
</evidence>
<evidence type="ECO:0000313" key="1">
    <source>
        <dbReference type="EMBL" id="MET7016270.1"/>
    </source>
</evidence>
<dbReference type="RefSeq" id="WP_354602728.1">
    <property type="nucleotide sequence ID" value="NZ_JBEWZI010000033.1"/>
</dbReference>